<feature type="transmembrane region" description="Helical" evidence="7">
    <location>
        <begin position="315"/>
        <end position="334"/>
    </location>
</feature>
<keyword evidence="6 7" id="KW-0472">Membrane</keyword>
<keyword evidence="9" id="KW-0808">Transferase</keyword>
<dbReference type="AlphaFoldDB" id="A0A1C6U3L6"/>
<feature type="transmembrane region" description="Helical" evidence="7">
    <location>
        <begin position="66"/>
        <end position="90"/>
    </location>
</feature>
<feature type="transmembrane region" description="Helical" evidence="7">
    <location>
        <begin position="210"/>
        <end position="231"/>
    </location>
</feature>
<dbReference type="Pfam" id="PF01757">
    <property type="entry name" value="Acyl_transf_3"/>
    <property type="match status" value="1"/>
</dbReference>
<feature type="transmembrane region" description="Helical" evidence="7">
    <location>
        <begin position="35"/>
        <end position="54"/>
    </location>
</feature>
<dbReference type="EMBL" id="FMHY01000002">
    <property type="protein sequence ID" value="SCL48632.1"/>
    <property type="molecule type" value="Genomic_DNA"/>
</dbReference>
<dbReference type="RefSeq" id="WP_167363412.1">
    <property type="nucleotide sequence ID" value="NZ_FMHY01000002.1"/>
</dbReference>
<name>A0A1C6U3L6_9ACTN</name>
<keyword evidence="4 7" id="KW-0812">Transmembrane</keyword>
<keyword evidence="9" id="KW-0012">Acyltransferase</keyword>
<dbReference type="PANTHER" id="PTHR40074:SF2">
    <property type="entry name" value="O-ACETYLTRANSFERASE WECH"/>
    <property type="match status" value="1"/>
</dbReference>
<comment type="subcellular location">
    <subcellularLocation>
        <location evidence="1">Cell membrane</location>
        <topology evidence="1">Multi-pass membrane protein</topology>
    </subcellularLocation>
</comment>
<keyword evidence="5 7" id="KW-1133">Transmembrane helix</keyword>
<proteinExistence type="inferred from homology"/>
<evidence type="ECO:0000256" key="5">
    <source>
        <dbReference type="ARBA" id="ARBA00022989"/>
    </source>
</evidence>
<comment type="similarity">
    <text evidence="2">Belongs to the acyltransferase 3 family.</text>
</comment>
<feature type="transmembrane region" description="Helical" evidence="7">
    <location>
        <begin position="238"/>
        <end position="259"/>
    </location>
</feature>
<feature type="transmembrane region" description="Helical" evidence="7">
    <location>
        <begin position="346"/>
        <end position="365"/>
    </location>
</feature>
<feature type="transmembrane region" description="Helical" evidence="7">
    <location>
        <begin position="271"/>
        <end position="295"/>
    </location>
</feature>
<dbReference type="InterPro" id="IPR002656">
    <property type="entry name" value="Acyl_transf_3_dom"/>
</dbReference>
<reference evidence="10" key="1">
    <citation type="submission" date="2016-06" db="EMBL/GenBank/DDBJ databases">
        <authorList>
            <person name="Varghese N."/>
            <person name="Submissions Spin"/>
        </authorList>
    </citation>
    <scope>NUCLEOTIDE SEQUENCE [LARGE SCALE GENOMIC DNA]</scope>
    <source>
        <strain evidence="10">DSM 44814</strain>
    </source>
</reference>
<evidence type="ECO:0000256" key="3">
    <source>
        <dbReference type="ARBA" id="ARBA00022475"/>
    </source>
</evidence>
<dbReference type="GO" id="GO:0005886">
    <property type="term" value="C:plasma membrane"/>
    <property type="evidence" value="ECO:0007669"/>
    <property type="project" value="UniProtKB-SubCell"/>
</dbReference>
<sequence>MNTPSPAVLHPAAAEPTLPASPAAPPARQYGLDGLRILAICGVVAIHVVGLYVVKADHRSGGRWWLATAIDIGAIWTVPVFVMISGALLLSPRAHRAGPAVFYRKRFVRILPALVVWHLVYLLVVRVALRGEELDPTKIGTLLIDARVYTALYFLWLIAGLYVITPVLATFLADGGRRRAYVTAAVALGWTMGAFMISGAASLLHAPRPISLGAWTMWWPYVGYFLAGWALHHVRLRGWRLVAVLLGTAVLLAEGVWRWGSKPDLPVVQALFPVSYVGTTVALAAIGVFLVGISLGARLRPSERIGRLIVRLSDASFGVFLVHLLLLALIQWAFPEWPLGKSLTATLLTCVGVIVGSFAVSLGAARVPYLRAIF</sequence>
<dbReference type="GO" id="GO:0009246">
    <property type="term" value="P:enterobacterial common antigen biosynthetic process"/>
    <property type="evidence" value="ECO:0007669"/>
    <property type="project" value="TreeGrafter"/>
</dbReference>
<dbReference type="GO" id="GO:0016413">
    <property type="term" value="F:O-acetyltransferase activity"/>
    <property type="evidence" value="ECO:0007669"/>
    <property type="project" value="TreeGrafter"/>
</dbReference>
<keyword evidence="3" id="KW-1003">Cell membrane</keyword>
<feature type="transmembrane region" description="Helical" evidence="7">
    <location>
        <begin position="180"/>
        <end position="204"/>
    </location>
</feature>
<evidence type="ECO:0000256" key="6">
    <source>
        <dbReference type="ARBA" id="ARBA00023136"/>
    </source>
</evidence>
<evidence type="ECO:0000313" key="10">
    <source>
        <dbReference type="Proteomes" id="UP000199696"/>
    </source>
</evidence>
<evidence type="ECO:0000256" key="1">
    <source>
        <dbReference type="ARBA" id="ARBA00004651"/>
    </source>
</evidence>
<feature type="transmembrane region" description="Helical" evidence="7">
    <location>
        <begin position="149"/>
        <end position="173"/>
    </location>
</feature>
<dbReference type="PANTHER" id="PTHR40074">
    <property type="entry name" value="O-ACETYLTRANSFERASE WECH"/>
    <property type="match status" value="1"/>
</dbReference>
<evidence type="ECO:0000313" key="9">
    <source>
        <dbReference type="EMBL" id="SCL48632.1"/>
    </source>
</evidence>
<dbReference type="Proteomes" id="UP000199696">
    <property type="component" value="Unassembled WGS sequence"/>
</dbReference>
<keyword evidence="10" id="KW-1185">Reference proteome</keyword>
<evidence type="ECO:0000256" key="4">
    <source>
        <dbReference type="ARBA" id="ARBA00022692"/>
    </source>
</evidence>
<evidence type="ECO:0000256" key="7">
    <source>
        <dbReference type="SAM" id="Phobius"/>
    </source>
</evidence>
<feature type="transmembrane region" description="Helical" evidence="7">
    <location>
        <begin position="110"/>
        <end position="129"/>
    </location>
</feature>
<evidence type="ECO:0000259" key="8">
    <source>
        <dbReference type="Pfam" id="PF01757"/>
    </source>
</evidence>
<organism evidence="9 10">
    <name type="scientific">Micromonospora eburnea</name>
    <dbReference type="NCBI Taxonomy" id="227316"/>
    <lineage>
        <taxon>Bacteria</taxon>
        <taxon>Bacillati</taxon>
        <taxon>Actinomycetota</taxon>
        <taxon>Actinomycetes</taxon>
        <taxon>Micromonosporales</taxon>
        <taxon>Micromonosporaceae</taxon>
        <taxon>Micromonospora</taxon>
    </lineage>
</organism>
<accession>A0A1C6U3L6</accession>
<evidence type="ECO:0000256" key="2">
    <source>
        <dbReference type="ARBA" id="ARBA00007400"/>
    </source>
</evidence>
<dbReference type="STRING" id="227316.GA0070604_1742"/>
<feature type="domain" description="Acyltransferase 3" evidence="8">
    <location>
        <begin position="30"/>
        <end position="361"/>
    </location>
</feature>
<gene>
    <name evidence="9" type="ORF">GA0070604_1742</name>
</gene>
<protein>
    <submittedName>
        <fullName evidence="9">Surface polysaccharide O-acyltransferase, integral membrane enzyme</fullName>
    </submittedName>
</protein>